<dbReference type="RefSeq" id="WP_141199662.1">
    <property type="nucleotide sequence ID" value="NZ_CP041186.1"/>
</dbReference>
<feature type="binding site" evidence="12">
    <location>
        <position position="71"/>
    </location>
    <ligand>
        <name>GTP</name>
        <dbReference type="ChEBI" id="CHEBI:37565"/>
    </ligand>
</feature>
<keyword evidence="9 12" id="KW-0501">Molybdenum cofactor biosynthesis</keyword>
<keyword evidence="3 12" id="KW-0949">S-adenosyl-L-methionine</keyword>
<dbReference type="EMBL" id="CP041186">
    <property type="protein sequence ID" value="QDG53201.1"/>
    <property type="molecule type" value="Genomic_DNA"/>
</dbReference>
<dbReference type="GO" id="GO:1904047">
    <property type="term" value="F:S-adenosyl-L-methionine binding"/>
    <property type="evidence" value="ECO:0007669"/>
    <property type="project" value="UniProtKB-UniRule"/>
</dbReference>
<dbReference type="SFLD" id="SFLDS00029">
    <property type="entry name" value="Radical_SAM"/>
    <property type="match status" value="1"/>
</dbReference>
<comment type="similarity">
    <text evidence="12">Belongs to the radical SAM superfamily. MoaA family.</text>
</comment>
<organism evidence="14 15">
    <name type="scientific">Persicimonas caeni</name>
    <dbReference type="NCBI Taxonomy" id="2292766"/>
    <lineage>
        <taxon>Bacteria</taxon>
        <taxon>Deltaproteobacteria</taxon>
        <taxon>Bradymonadales</taxon>
        <taxon>Bradymonadaceae</taxon>
        <taxon>Persicimonas</taxon>
    </lineage>
</organism>
<dbReference type="OrthoDB" id="9763993at2"/>
<evidence type="ECO:0000256" key="1">
    <source>
        <dbReference type="ARBA" id="ARBA00012167"/>
    </source>
</evidence>
<dbReference type="GO" id="GO:0051539">
    <property type="term" value="F:4 iron, 4 sulfur cluster binding"/>
    <property type="evidence" value="ECO:0007669"/>
    <property type="project" value="UniProtKB-UniRule"/>
</dbReference>
<feature type="binding site" evidence="12">
    <location>
        <position position="270"/>
    </location>
    <ligand>
        <name>[4Fe-4S] cluster</name>
        <dbReference type="ChEBI" id="CHEBI:49883"/>
        <label>2</label>
        <note>4Fe-4S-substrate</note>
    </ligand>
</feature>
<dbReference type="GO" id="GO:0061798">
    <property type="term" value="F:GTP 3',8'-cyclase activity"/>
    <property type="evidence" value="ECO:0007669"/>
    <property type="project" value="UniProtKB-UniRule"/>
</dbReference>
<keyword evidence="8 12" id="KW-0342">GTP-binding</keyword>
<evidence type="ECO:0000256" key="7">
    <source>
        <dbReference type="ARBA" id="ARBA00023014"/>
    </source>
</evidence>
<evidence type="ECO:0000256" key="5">
    <source>
        <dbReference type="ARBA" id="ARBA00022741"/>
    </source>
</evidence>
<evidence type="ECO:0000313" key="14">
    <source>
        <dbReference type="EMBL" id="QDG53201.1"/>
    </source>
</evidence>
<dbReference type="InterPro" id="IPR010505">
    <property type="entry name" value="MoaA_twitch"/>
</dbReference>
<dbReference type="InterPro" id="IPR000385">
    <property type="entry name" value="MoaA_NifB_PqqE_Fe-S-bd_CS"/>
</dbReference>
<reference evidence="14 15" key="1">
    <citation type="submission" date="2019-06" db="EMBL/GenBank/DDBJ databases">
        <title>Persicimonas caeni gen. nov., sp. nov., a predatory bacterium isolated from solar saltern.</title>
        <authorList>
            <person name="Wang S."/>
        </authorList>
    </citation>
    <scope>NUCLEOTIDE SEQUENCE [LARGE SCALE GENOMIC DNA]</scope>
    <source>
        <strain evidence="14 15">YN101</strain>
    </source>
</reference>
<feature type="binding site" evidence="12">
    <location>
        <position position="32"/>
    </location>
    <ligand>
        <name>[4Fe-4S] cluster</name>
        <dbReference type="ChEBI" id="CHEBI:49883"/>
        <label>1</label>
        <note>4Fe-4S-S-AdoMet</note>
    </ligand>
</feature>
<feature type="binding site" evidence="12">
    <location>
        <position position="21"/>
    </location>
    <ligand>
        <name>GTP</name>
        <dbReference type="ChEBI" id="CHEBI:37565"/>
    </ligand>
</feature>
<dbReference type="SFLD" id="SFLDG01386">
    <property type="entry name" value="main_SPASM_domain-containing"/>
    <property type="match status" value="1"/>
</dbReference>
<keyword evidence="5 12" id="KW-0547">Nucleotide-binding</keyword>
<dbReference type="AlphaFoldDB" id="A0A4Y6PY07"/>
<comment type="function">
    <text evidence="12">Catalyzes the cyclization of GTP to (8S)-3',8-cyclo-7,8-dihydroguanosine 5'-triphosphate.</text>
</comment>
<keyword evidence="15" id="KW-1185">Reference proteome</keyword>
<dbReference type="InterPro" id="IPR040064">
    <property type="entry name" value="MoaA-like"/>
</dbReference>
<dbReference type="InterPro" id="IPR007197">
    <property type="entry name" value="rSAM"/>
</dbReference>
<dbReference type="Pfam" id="PF04055">
    <property type="entry name" value="Radical_SAM"/>
    <property type="match status" value="1"/>
</dbReference>
<dbReference type="GO" id="GO:0006777">
    <property type="term" value="P:Mo-molybdopterin cofactor biosynthetic process"/>
    <property type="evidence" value="ECO:0007669"/>
    <property type="project" value="UniProtKB-UniRule"/>
</dbReference>
<name>A0A4Y6PY07_PERCE</name>
<dbReference type="PANTHER" id="PTHR22960">
    <property type="entry name" value="MOLYBDOPTERIN COFACTOR SYNTHESIS PROTEIN A"/>
    <property type="match status" value="1"/>
</dbReference>
<proteinExistence type="inferred from homology"/>
<dbReference type="PROSITE" id="PS51918">
    <property type="entry name" value="RADICAL_SAM"/>
    <property type="match status" value="1"/>
</dbReference>
<dbReference type="Pfam" id="PF06463">
    <property type="entry name" value="Mob_synth_C"/>
    <property type="match status" value="1"/>
</dbReference>
<keyword evidence="2 12" id="KW-0004">4Fe-4S</keyword>
<feature type="binding site" evidence="12">
    <location>
        <position position="75"/>
    </location>
    <ligand>
        <name>S-adenosyl-L-methionine</name>
        <dbReference type="ChEBI" id="CHEBI:59789"/>
    </ligand>
</feature>
<comment type="subunit">
    <text evidence="12">Monomer and homodimer.</text>
</comment>
<evidence type="ECO:0000256" key="4">
    <source>
        <dbReference type="ARBA" id="ARBA00022723"/>
    </source>
</evidence>
<feature type="domain" description="Radical SAM core" evidence="13">
    <location>
        <begin position="12"/>
        <end position="238"/>
    </location>
</feature>
<feature type="binding site" evidence="12">
    <location>
        <position position="34"/>
    </location>
    <ligand>
        <name>S-adenosyl-L-methionine</name>
        <dbReference type="ChEBI" id="CHEBI:59789"/>
    </ligand>
</feature>
<feature type="binding site" evidence="12">
    <location>
        <position position="28"/>
    </location>
    <ligand>
        <name>[4Fe-4S] cluster</name>
        <dbReference type="ChEBI" id="CHEBI:49883"/>
        <label>1</label>
        <note>4Fe-4S-S-AdoMet</note>
    </ligand>
</feature>
<dbReference type="CDD" id="cd21117">
    <property type="entry name" value="Twitch_MoaA"/>
    <property type="match status" value="1"/>
</dbReference>
<dbReference type="HAMAP" id="MF_01225_B">
    <property type="entry name" value="MoaA_B"/>
    <property type="match status" value="1"/>
</dbReference>
<dbReference type="InterPro" id="IPR006638">
    <property type="entry name" value="Elp3/MiaA/NifB-like_rSAM"/>
</dbReference>
<protein>
    <recommendedName>
        <fullName evidence="1 12">GTP 3',8-cyclase</fullName>
        <ecNumber evidence="1 12">4.1.99.22</ecNumber>
    </recommendedName>
    <alternativeName>
        <fullName evidence="12">Molybdenum cofactor biosynthesis protein A</fullName>
    </alternativeName>
</protein>
<feature type="binding site" evidence="12">
    <location>
        <position position="102"/>
    </location>
    <ligand>
        <name>GTP</name>
        <dbReference type="ChEBI" id="CHEBI:37565"/>
    </ligand>
</feature>
<evidence type="ECO:0000256" key="3">
    <source>
        <dbReference type="ARBA" id="ARBA00022691"/>
    </source>
</evidence>
<feature type="binding site" evidence="12">
    <location>
        <position position="267"/>
    </location>
    <ligand>
        <name>[4Fe-4S] cluster</name>
        <dbReference type="ChEBI" id="CHEBI:49883"/>
        <label>2</label>
        <note>4Fe-4S-substrate</note>
    </ligand>
</feature>
<dbReference type="CDD" id="cd01335">
    <property type="entry name" value="Radical_SAM"/>
    <property type="match status" value="1"/>
</dbReference>
<dbReference type="SFLD" id="SFLDG01383">
    <property type="entry name" value="cyclic_pyranopterin_phosphate"/>
    <property type="match status" value="1"/>
</dbReference>
<comment type="cofactor">
    <cofactor evidence="12">
        <name>[4Fe-4S] cluster</name>
        <dbReference type="ChEBI" id="CHEBI:49883"/>
    </cofactor>
    <text evidence="12">Binds 2 [4Fe-4S] clusters. Binds 1 [4Fe-4S] cluster coordinated with 3 cysteines and an exchangeable S-adenosyl-L-methionine and 1 [4Fe-4S] cluster coordinated with 3 cysteines and the GTP-derived substrate.</text>
</comment>
<accession>A0A5B8YD03</accession>
<sequence length="344" mass="38511">MNEAASDKLTDRFGRKLTYMRISVTDRCNFRCVYCMPADGLPFAPREELLSYEEITELVEVFAAQGVRRVRITGGEPLVRAELPRLVAMLKEVDGIDKVAMTTNAFLLKKYAQPLEDAGLDSVNISLDTLDPARFKEITRVGSLERVLEGIEAARQADFSSIKLNAVIVGGFNDDEMPALVRFAMERDLIMRFIEFMPIGDTVWAEGKGDCVPARTMRETLSEHWTLEADTERYGTGPARYWRLHGADTPDEGHPFGIISAVTECFCAACNRVRLTSVGGLRACLADDQEVDLREPLRTVDDPQRRREVVEHRIQMALFGKKERHAFDIDGGSVTNKQMTSIGG</sequence>
<dbReference type="SUPFAM" id="SSF102114">
    <property type="entry name" value="Radical SAM enzymes"/>
    <property type="match status" value="1"/>
</dbReference>
<evidence type="ECO:0000256" key="12">
    <source>
        <dbReference type="HAMAP-Rule" id="MF_01225"/>
    </source>
</evidence>
<keyword evidence="10 12" id="KW-0456">Lyase</keyword>
<feature type="binding site" evidence="12">
    <location>
        <position position="126"/>
    </location>
    <ligand>
        <name>S-adenosyl-L-methionine</name>
        <dbReference type="ChEBI" id="CHEBI:59789"/>
    </ligand>
</feature>
<evidence type="ECO:0000256" key="8">
    <source>
        <dbReference type="ARBA" id="ARBA00023134"/>
    </source>
</evidence>
<feature type="binding site" evidence="12">
    <location>
        <begin position="272"/>
        <end position="274"/>
    </location>
    <ligand>
        <name>GTP</name>
        <dbReference type="ChEBI" id="CHEBI:37565"/>
    </ligand>
</feature>
<dbReference type="Proteomes" id="UP000315995">
    <property type="component" value="Chromosome"/>
</dbReference>
<feature type="binding site" evidence="12">
    <location>
        <position position="163"/>
    </location>
    <ligand>
        <name>GTP</name>
        <dbReference type="ChEBI" id="CHEBI:37565"/>
    </ligand>
</feature>
<dbReference type="UniPathway" id="UPA00344"/>
<evidence type="ECO:0000256" key="10">
    <source>
        <dbReference type="ARBA" id="ARBA00023239"/>
    </source>
</evidence>
<evidence type="ECO:0000256" key="2">
    <source>
        <dbReference type="ARBA" id="ARBA00022485"/>
    </source>
</evidence>
<comment type="catalytic activity">
    <reaction evidence="11 12">
        <text>GTP + AH2 + S-adenosyl-L-methionine = (8S)-3',8-cyclo-7,8-dihydroguanosine 5'-triphosphate + 5'-deoxyadenosine + L-methionine + A + H(+)</text>
        <dbReference type="Rhea" id="RHEA:49576"/>
        <dbReference type="ChEBI" id="CHEBI:13193"/>
        <dbReference type="ChEBI" id="CHEBI:15378"/>
        <dbReference type="ChEBI" id="CHEBI:17319"/>
        <dbReference type="ChEBI" id="CHEBI:17499"/>
        <dbReference type="ChEBI" id="CHEBI:37565"/>
        <dbReference type="ChEBI" id="CHEBI:57844"/>
        <dbReference type="ChEBI" id="CHEBI:59789"/>
        <dbReference type="ChEBI" id="CHEBI:131766"/>
        <dbReference type="EC" id="4.1.99.22"/>
    </reaction>
</comment>
<dbReference type="SMART" id="SM00729">
    <property type="entry name" value="Elp3"/>
    <property type="match status" value="1"/>
</dbReference>
<gene>
    <name evidence="12 14" type="primary">moaA</name>
    <name evidence="14" type="ORF">FIV42_21365</name>
</gene>
<dbReference type="InterPro" id="IPR013483">
    <property type="entry name" value="MoaA"/>
</dbReference>
<dbReference type="InterPro" id="IPR050105">
    <property type="entry name" value="MoCo_biosynth_MoaA/MoaC"/>
</dbReference>
<dbReference type="Gene3D" id="3.20.20.70">
    <property type="entry name" value="Aldolase class I"/>
    <property type="match status" value="1"/>
</dbReference>
<keyword evidence="6 12" id="KW-0408">Iron</keyword>
<evidence type="ECO:0000313" key="15">
    <source>
        <dbReference type="Proteomes" id="UP000315995"/>
    </source>
</evidence>
<keyword evidence="7 12" id="KW-0411">Iron-sulfur</keyword>
<dbReference type="GO" id="GO:0046872">
    <property type="term" value="F:metal ion binding"/>
    <property type="evidence" value="ECO:0007669"/>
    <property type="project" value="UniProtKB-KW"/>
</dbReference>
<dbReference type="PANTHER" id="PTHR22960:SF0">
    <property type="entry name" value="MOLYBDENUM COFACTOR BIOSYNTHESIS PROTEIN 1"/>
    <property type="match status" value="1"/>
</dbReference>
<dbReference type="GO" id="GO:0005525">
    <property type="term" value="F:GTP binding"/>
    <property type="evidence" value="ECO:0007669"/>
    <property type="project" value="UniProtKB-UniRule"/>
</dbReference>
<comment type="pathway">
    <text evidence="12">Cofactor biosynthesis; molybdopterin biosynthesis.</text>
</comment>
<dbReference type="InterPro" id="IPR058240">
    <property type="entry name" value="rSAM_sf"/>
</dbReference>
<evidence type="ECO:0000256" key="6">
    <source>
        <dbReference type="ARBA" id="ARBA00023004"/>
    </source>
</evidence>
<feature type="binding site" evidence="12">
    <location>
        <position position="35"/>
    </location>
    <ligand>
        <name>[4Fe-4S] cluster</name>
        <dbReference type="ChEBI" id="CHEBI:49883"/>
        <label>1</label>
        <note>4Fe-4S-S-AdoMet</note>
    </ligand>
</feature>
<dbReference type="EC" id="4.1.99.22" evidence="1 12"/>
<keyword evidence="4 12" id="KW-0479">Metal-binding</keyword>
<evidence type="ECO:0000259" key="13">
    <source>
        <dbReference type="PROSITE" id="PS51918"/>
    </source>
</evidence>
<feature type="binding site" evidence="12">
    <location>
        <position position="197"/>
    </location>
    <ligand>
        <name>S-adenosyl-L-methionine</name>
        <dbReference type="ChEBI" id="CHEBI:59789"/>
    </ligand>
</feature>
<evidence type="ECO:0000256" key="11">
    <source>
        <dbReference type="ARBA" id="ARBA00048697"/>
    </source>
</evidence>
<dbReference type="PROSITE" id="PS01305">
    <property type="entry name" value="MOAA_NIFB_PQQE"/>
    <property type="match status" value="1"/>
</dbReference>
<feature type="binding site" evidence="12">
    <location>
        <position position="284"/>
    </location>
    <ligand>
        <name>[4Fe-4S] cluster</name>
        <dbReference type="ChEBI" id="CHEBI:49883"/>
        <label>2</label>
        <note>4Fe-4S-substrate</note>
    </ligand>
</feature>
<dbReference type="GO" id="GO:0061799">
    <property type="term" value="F:cyclic pyranopterin monophosphate synthase activity"/>
    <property type="evidence" value="ECO:0007669"/>
    <property type="project" value="TreeGrafter"/>
</dbReference>
<dbReference type="SFLD" id="SFLDG01067">
    <property type="entry name" value="SPASM/twitch_domain_containing"/>
    <property type="match status" value="1"/>
</dbReference>
<evidence type="ECO:0000256" key="9">
    <source>
        <dbReference type="ARBA" id="ARBA00023150"/>
    </source>
</evidence>
<dbReference type="InterPro" id="IPR013785">
    <property type="entry name" value="Aldolase_TIM"/>
</dbReference>
<accession>A0A4Y6PY07</accession>
<dbReference type="NCBIfam" id="TIGR02666">
    <property type="entry name" value="moaA"/>
    <property type="match status" value="1"/>
</dbReference>